<dbReference type="AlphaFoldDB" id="A0A1Y3APL4"/>
<evidence type="ECO:0000256" key="9">
    <source>
        <dbReference type="ARBA" id="ARBA00023170"/>
    </source>
</evidence>
<proteinExistence type="inferred from homology"/>
<feature type="domain" description="G-protein coupled receptors family 1 profile" evidence="12">
    <location>
        <begin position="114"/>
        <end position="200"/>
    </location>
</feature>
<comment type="similarity">
    <text evidence="2">Belongs to the G-protein coupled receptor 1 family.</text>
</comment>
<keyword evidence="3" id="KW-1003">Cell membrane</keyword>
<name>A0A1Y3APL4_EURMA</name>
<evidence type="ECO:0000256" key="7">
    <source>
        <dbReference type="ARBA" id="ARBA00023136"/>
    </source>
</evidence>
<keyword evidence="7 11" id="KW-0472">Membrane</keyword>
<dbReference type="InterPro" id="IPR017452">
    <property type="entry name" value="GPCR_Rhodpsn_7TM"/>
</dbReference>
<evidence type="ECO:0000256" key="5">
    <source>
        <dbReference type="ARBA" id="ARBA00022989"/>
    </source>
</evidence>
<dbReference type="EMBL" id="MUJZ01068566">
    <property type="protein sequence ID" value="OTF69848.1"/>
    <property type="molecule type" value="Genomic_DNA"/>
</dbReference>
<feature type="transmembrane region" description="Helical" evidence="11">
    <location>
        <begin position="98"/>
        <end position="123"/>
    </location>
</feature>
<evidence type="ECO:0000256" key="1">
    <source>
        <dbReference type="ARBA" id="ARBA00004651"/>
    </source>
</evidence>
<comment type="caution">
    <text evidence="13">The sequence shown here is derived from an EMBL/GenBank/DDBJ whole genome shotgun (WGS) entry which is preliminary data.</text>
</comment>
<accession>A0A1Y3APL4</accession>
<sequence>MPTAAYFRETLQQQQQQKQYRPISNSTTFLSDFFAQMANNGYDYNVAENDRSSIFFESSDTNTTNNNNIFDNVDNDFGDNHIGNDDATLVDKLYLGHFIIAIILALVILATVIGNLLVIAAILCERNLRSVGNYLVFSLAVADLMVACLVMPFGAIIVVKGKWTLGANLCDLWTVADVLCCTASILHLLAIALVCYVDLI</sequence>
<dbReference type="PROSITE" id="PS50262">
    <property type="entry name" value="G_PROTEIN_RECEP_F1_2"/>
    <property type="match status" value="1"/>
</dbReference>
<evidence type="ECO:0000256" key="4">
    <source>
        <dbReference type="ARBA" id="ARBA00022692"/>
    </source>
</evidence>
<dbReference type="PANTHER" id="PTHR24248:SF199">
    <property type="entry name" value="IP13425P-RELATED"/>
    <property type="match status" value="1"/>
</dbReference>
<evidence type="ECO:0000256" key="8">
    <source>
        <dbReference type="ARBA" id="ARBA00023157"/>
    </source>
</evidence>
<dbReference type="InterPro" id="IPR000276">
    <property type="entry name" value="GPCR_Rhodpsn"/>
</dbReference>
<keyword evidence="5 11" id="KW-1133">Transmembrane helix</keyword>
<dbReference type="GO" id="GO:0043410">
    <property type="term" value="P:positive regulation of MAPK cascade"/>
    <property type="evidence" value="ECO:0007669"/>
    <property type="project" value="TreeGrafter"/>
</dbReference>
<feature type="transmembrane region" description="Helical" evidence="11">
    <location>
        <begin position="172"/>
        <end position="197"/>
    </location>
</feature>
<dbReference type="GO" id="GO:0071880">
    <property type="term" value="P:adenylate cyclase-activating adrenergic receptor signaling pathway"/>
    <property type="evidence" value="ECO:0007669"/>
    <property type="project" value="TreeGrafter"/>
</dbReference>
<dbReference type="GO" id="GO:0004993">
    <property type="term" value="F:G protein-coupled serotonin receptor activity"/>
    <property type="evidence" value="ECO:0007669"/>
    <property type="project" value="UniProtKB-ARBA"/>
</dbReference>
<evidence type="ECO:0000256" key="6">
    <source>
        <dbReference type="ARBA" id="ARBA00023040"/>
    </source>
</evidence>
<dbReference type="OrthoDB" id="10034726at2759"/>
<dbReference type="Pfam" id="PF00001">
    <property type="entry name" value="7tm_1"/>
    <property type="match status" value="1"/>
</dbReference>
<keyword evidence="14" id="KW-1185">Reference proteome</keyword>
<evidence type="ECO:0000256" key="11">
    <source>
        <dbReference type="SAM" id="Phobius"/>
    </source>
</evidence>
<keyword evidence="4 11" id="KW-0812">Transmembrane</keyword>
<dbReference type="Gene3D" id="1.20.1070.10">
    <property type="entry name" value="Rhodopsin 7-helix transmembrane proteins"/>
    <property type="match status" value="1"/>
</dbReference>
<comment type="subcellular location">
    <subcellularLocation>
        <location evidence="1">Cell membrane</location>
        <topology evidence="1">Multi-pass membrane protein</topology>
    </subcellularLocation>
</comment>
<organism evidence="13 14">
    <name type="scientific">Euroglyphus maynei</name>
    <name type="common">Mayne's house dust mite</name>
    <dbReference type="NCBI Taxonomy" id="6958"/>
    <lineage>
        <taxon>Eukaryota</taxon>
        <taxon>Metazoa</taxon>
        <taxon>Ecdysozoa</taxon>
        <taxon>Arthropoda</taxon>
        <taxon>Chelicerata</taxon>
        <taxon>Arachnida</taxon>
        <taxon>Acari</taxon>
        <taxon>Acariformes</taxon>
        <taxon>Sarcoptiformes</taxon>
        <taxon>Astigmata</taxon>
        <taxon>Psoroptidia</taxon>
        <taxon>Analgoidea</taxon>
        <taxon>Pyroglyphidae</taxon>
        <taxon>Pyroglyphinae</taxon>
        <taxon>Euroglyphus</taxon>
    </lineage>
</organism>
<keyword evidence="9 13" id="KW-0675">Receptor</keyword>
<dbReference type="PANTHER" id="PTHR24248">
    <property type="entry name" value="ADRENERGIC RECEPTOR-RELATED G-PROTEIN COUPLED RECEPTOR"/>
    <property type="match status" value="1"/>
</dbReference>
<evidence type="ECO:0000259" key="12">
    <source>
        <dbReference type="PROSITE" id="PS50262"/>
    </source>
</evidence>
<gene>
    <name evidence="13" type="ORF">BLA29_003393</name>
</gene>
<dbReference type="SUPFAM" id="SSF81321">
    <property type="entry name" value="Family A G protein-coupled receptor-like"/>
    <property type="match status" value="1"/>
</dbReference>
<dbReference type="Proteomes" id="UP000194236">
    <property type="component" value="Unassembled WGS sequence"/>
</dbReference>
<dbReference type="PRINTS" id="PR00237">
    <property type="entry name" value="GPCRRHODOPSN"/>
</dbReference>
<protein>
    <submittedName>
        <fullName evidence="13">5-hydroxytryptamine receptor 2B-like protein</fullName>
    </submittedName>
</protein>
<feature type="transmembrane region" description="Helical" evidence="11">
    <location>
        <begin position="135"/>
        <end position="160"/>
    </location>
</feature>
<dbReference type="GO" id="GO:0005886">
    <property type="term" value="C:plasma membrane"/>
    <property type="evidence" value="ECO:0007669"/>
    <property type="project" value="UniProtKB-SubCell"/>
</dbReference>
<reference evidence="13 14" key="1">
    <citation type="submission" date="2017-03" db="EMBL/GenBank/DDBJ databases">
        <title>Genome Survey of Euroglyphus maynei.</title>
        <authorList>
            <person name="Arlian L.G."/>
            <person name="Morgan M.S."/>
            <person name="Rider S.D."/>
        </authorList>
    </citation>
    <scope>NUCLEOTIDE SEQUENCE [LARGE SCALE GENOMIC DNA]</scope>
    <source>
        <strain evidence="13">Arlian Lab</strain>
        <tissue evidence="13">Whole body</tissue>
    </source>
</reference>
<keyword evidence="8" id="KW-1015">Disulfide bond</keyword>
<evidence type="ECO:0000256" key="3">
    <source>
        <dbReference type="ARBA" id="ARBA00022475"/>
    </source>
</evidence>
<keyword evidence="6" id="KW-0297">G-protein coupled receptor</keyword>
<evidence type="ECO:0000313" key="14">
    <source>
        <dbReference type="Proteomes" id="UP000194236"/>
    </source>
</evidence>
<keyword evidence="10" id="KW-0807">Transducer</keyword>
<evidence type="ECO:0000313" key="13">
    <source>
        <dbReference type="EMBL" id="OTF69848.1"/>
    </source>
</evidence>
<evidence type="ECO:0000256" key="10">
    <source>
        <dbReference type="ARBA" id="ARBA00023224"/>
    </source>
</evidence>
<evidence type="ECO:0000256" key="2">
    <source>
        <dbReference type="ARBA" id="ARBA00010663"/>
    </source>
</evidence>